<dbReference type="EC" id="3.1.1.4" evidence="16"/>
<evidence type="ECO:0000313" key="18">
    <source>
        <dbReference type="Proteomes" id="UP000178449"/>
    </source>
</evidence>
<evidence type="ECO:0000256" key="7">
    <source>
        <dbReference type="ARBA" id="ARBA00022723"/>
    </source>
</evidence>
<keyword evidence="11 16" id="KW-0442">Lipid degradation</keyword>
<evidence type="ECO:0000256" key="11">
    <source>
        <dbReference type="ARBA" id="ARBA00022963"/>
    </source>
</evidence>
<comment type="catalytic activity">
    <reaction evidence="1 16">
        <text>a 1,2-diacyl-sn-glycero-3-phosphocholine + H2O = a 2-acyl-sn-glycero-3-phosphocholine + a fatty acid + H(+)</text>
        <dbReference type="Rhea" id="RHEA:18689"/>
        <dbReference type="ChEBI" id="CHEBI:15377"/>
        <dbReference type="ChEBI" id="CHEBI:15378"/>
        <dbReference type="ChEBI" id="CHEBI:28868"/>
        <dbReference type="ChEBI" id="CHEBI:57643"/>
        <dbReference type="ChEBI" id="CHEBI:57875"/>
        <dbReference type="EC" id="3.1.1.32"/>
    </reaction>
</comment>
<evidence type="ECO:0000313" key="17">
    <source>
        <dbReference type="EMBL" id="OGG93739.1"/>
    </source>
</evidence>
<dbReference type="Proteomes" id="UP000178449">
    <property type="component" value="Unassembled WGS sequence"/>
</dbReference>
<dbReference type="SUPFAM" id="SSF56931">
    <property type="entry name" value="Outer membrane phospholipase A (OMPLA)"/>
    <property type="match status" value="1"/>
</dbReference>
<name>A0A1F6G6K7_9PROT</name>
<dbReference type="InterPro" id="IPR036541">
    <property type="entry name" value="PLipase_A1_sf"/>
</dbReference>
<dbReference type="GO" id="GO:0016042">
    <property type="term" value="P:lipid catabolic process"/>
    <property type="evidence" value="ECO:0007669"/>
    <property type="project" value="UniProtKB-KW"/>
</dbReference>
<keyword evidence="10 15" id="KW-0106">Calcium</keyword>
<keyword evidence="5" id="KW-1134">Transmembrane beta strand</keyword>
<sequence length="275" mass="31464">MAASLLKGWGRLVLLLFVLGLGASNAQAQNQGFLSDLTLYKPNYLVWTEALGELGPYQNQEIIFQFSVQKPLWGPLHFAYSQKTFWQFFDQQNSRTFRTLVFNPELFLRFRDLWGMAESRLGLNEHESNGEGVRYNALGQAHNQSRSWNRSYLFGRWAFDSGWGASAKAWVVTDRKENSQISFYQDNPDIRDYLGNGELGISFELRGWRFGGLLRQGYISETTSLGLDASLDINALFPELDSTLELYLSAFDGYGDSLMDYNRRVRRGSVGFKVH</sequence>
<evidence type="ECO:0000256" key="8">
    <source>
        <dbReference type="ARBA" id="ARBA00022729"/>
    </source>
</evidence>
<evidence type="ECO:0000256" key="9">
    <source>
        <dbReference type="ARBA" id="ARBA00022801"/>
    </source>
</evidence>
<keyword evidence="9 16" id="KW-0378">Hydrolase</keyword>
<dbReference type="GO" id="GO:0008970">
    <property type="term" value="F:phospholipase A1 activity"/>
    <property type="evidence" value="ECO:0007669"/>
    <property type="project" value="UniProtKB-EC"/>
</dbReference>
<dbReference type="PANTHER" id="PTHR40457">
    <property type="entry name" value="PHOSPHOLIPASE A1"/>
    <property type="match status" value="1"/>
</dbReference>
<evidence type="ECO:0000256" key="5">
    <source>
        <dbReference type="ARBA" id="ARBA00022452"/>
    </source>
</evidence>
<comment type="catalytic activity">
    <reaction evidence="2 16">
        <text>a 1,2-diacyl-sn-glycero-3-phosphocholine + H2O = a 1-acyl-sn-glycero-3-phosphocholine + a fatty acid + H(+)</text>
        <dbReference type="Rhea" id="RHEA:15801"/>
        <dbReference type="ChEBI" id="CHEBI:15377"/>
        <dbReference type="ChEBI" id="CHEBI:15378"/>
        <dbReference type="ChEBI" id="CHEBI:28868"/>
        <dbReference type="ChEBI" id="CHEBI:57643"/>
        <dbReference type="ChEBI" id="CHEBI:58168"/>
        <dbReference type="EC" id="3.1.1.4"/>
    </reaction>
</comment>
<comment type="cofactor">
    <cofactor evidence="16">
        <name>Ca(2+)</name>
        <dbReference type="ChEBI" id="CHEBI:29108"/>
    </cofactor>
    <text evidence="16">Binds 1 Ca(2+) ion per monomer. In the dimeric form the Ca(2+) is bound by different amino acids with binding of each Ca(2+) shared with ligands coming from each monomer. The Ca(2+) ion may have a role in catalysis.</text>
</comment>
<keyword evidence="7 15" id="KW-0479">Metal-binding</keyword>
<feature type="binding site" description="in dimeric form" evidence="15">
    <location>
        <position position="94"/>
    </location>
    <ligand>
        <name>Ca(2+)</name>
        <dbReference type="ChEBI" id="CHEBI:29108"/>
        <label>1</label>
    </ligand>
</feature>
<comment type="subcellular location">
    <subcellularLocation>
        <location evidence="16">Cell outer membrane</location>
        <topology evidence="16">Multi-pass membrane protein</topology>
    </subcellularLocation>
    <text evidence="16">One of the very few enzymes located there.</text>
</comment>
<dbReference type="STRING" id="1817772.A2527_11495"/>
<evidence type="ECO:0000256" key="4">
    <source>
        <dbReference type="ARBA" id="ARBA00011702"/>
    </source>
</evidence>
<evidence type="ECO:0000256" key="13">
    <source>
        <dbReference type="ARBA" id="ARBA00023136"/>
    </source>
</evidence>
<dbReference type="InterPro" id="IPR003187">
    <property type="entry name" value="PLipase_A1"/>
</dbReference>
<accession>A0A1F6G6K7</accession>
<comment type="function">
    <text evidence="16">Hydrolysis of phosphatidylcholine with phospholipase A2 (EC 3.1.1.4) and phospholipase A1 (EC 3.1.1.32) activities.</text>
</comment>
<dbReference type="EC" id="3.1.1.32" evidence="16"/>
<comment type="similarity">
    <text evidence="3 16">Belongs to the phospholipase A1 family.</text>
</comment>
<feature type="binding site" description="in dimeric form" evidence="15">
    <location>
        <position position="186"/>
    </location>
    <ligand>
        <name>Ca(2+)</name>
        <dbReference type="ChEBI" id="CHEBI:29108"/>
        <label>1</label>
    </ligand>
</feature>
<keyword evidence="13" id="KW-0472">Membrane</keyword>
<comment type="caution">
    <text evidence="17">The sequence shown here is derived from an EMBL/GenBank/DDBJ whole genome shotgun (WGS) entry which is preliminary data.</text>
</comment>
<evidence type="ECO:0000256" key="16">
    <source>
        <dbReference type="RuleBase" id="RU366027"/>
    </source>
</evidence>
<dbReference type="GO" id="GO:0046872">
    <property type="term" value="F:metal ion binding"/>
    <property type="evidence" value="ECO:0007669"/>
    <property type="project" value="UniProtKB-KW"/>
</dbReference>
<dbReference type="PRINTS" id="PR01486">
    <property type="entry name" value="PHPHLIPASEA1"/>
</dbReference>
<reference evidence="17 18" key="1">
    <citation type="journal article" date="2016" name="Nat. Commun.">
        <title>Thousands of microbial genomes shed light on interconnected biogeochemical processes in an aquifer system.</title>
        <authorList>
            <person name="Anantharaman K."/>
            <person name="Brown C.T."/>
            <person name="Hug L.A."/>
            <person name="Sharon I."/>
            <person name="Castelle C.J."/>
            <person name="Probst A.J."/>
            <person name="Thomas B.C."/>
            <person name="Singh A."/>
            <person name="Wilkins M.J."/>
            <person name="Karaoz U."/>
            <person name="Brodie E.L."/>
            <person name="Williams K.H."/>
            <person name="Hubbard S.S."/>
            <person name="Banfield J.F."/>
        </authorList>
    </citation>
    <scope>NUCLEOTIDE SEQUENCE [LARGE SCALE GENOMIC DNA]</scope>
</reference>
<organism evidence="17 18">
    <name type="scientific">Candidatus Lambdaproteobacteria bacterium RIFOXYD2_FULL_50_16</name>
    <dbReference type="NCBI Taxonomy" id="1817772"/>
    <lineage>
        <taxon>Bacteria</taxon>
        <taxon>Pseudomonadati</taxon>
        <taxon>Pseudomonadota</taxon>
        <taxon>Candidatus Lambdaproteobacteria</taxon>
    </lineage>
</organism>
<evidence type="ECO:0000256" key="2">
    <source>
        <dbReference type="ARBA" id="ARBA00001604"/>
    </source>
</evidence>
<dbReference type="Pfam" id="PF02253">
    <property type="entry name" value="PLA1"/>
    <property type="match status" value="1"/>
</dbReference>
<keyword evidence="6" id="KW-0812">Transmembrane</keyword>
<keyword evidence="12 16" id="KW-0443">Lipid metabolism</keyword>
<comment type="subunit">
    <text evidence="4 16">Homodimer; dimerization is reversible, and the dimeric form is the active one.</text>
</comment>
<evidence type="ECO:0000256" key="14">
    <source>
        <dbReference type="ARBA" id="ARBA00023237"/>
    </source>
</evidence>
<evidence type="ECO:0000256" key="3">
    <source>
        <dbReference type="ARBA" id="ARBA00010525"/>
    </source>
</evidence>
<feature type="binding site" description="in dimeric form" evidence="15">
    <location>
        <position position="145"/>
    </location>
    <ligand>
        <name>Ca(2+)</name>
        <dbReference type="ChEBI" id="CHEBI:29108"/>
        <label>1</label>
    </ligand>
</feature>
<feature type="signal peptide" evidence="16">
    <location>
        <begin position="1"/>
        <end position="28"/>
    </location>
</feature>
<feature type="chain" id="PRO_5019614754" description="Phospholipase A1" evidence="16">
    <location>
        <begin position="29"/>
        <end position="275"/>
    </location>
</feature>
<evidence type="ECO:0000256" key="10">
    <source>
        <dbReference type="ARBA" id="ARBA00022837"/>
    </source>
</evidence>
<evidence type="ECO:0000256" key="1">
    <source>
        <dbReference type="ARBA" id="ARBA00000111"/>
    </source>
</evidence>
<evidence type="ECO:0000256" key="15">
    <source>
        <dbReference type="PIRSR" id="PIRSR603187-2"/>
    </source>
</evidence>
<evidence type="ECO:0000256" key="6">
    <source>
        <dbReference type="ARBA" id="ARBA00022692"/>
    </source>
</evidence>
<evidence type="ECO:0000256" key="12">
    <source>
        <dbReference type="ARBA" id="ARBA00023098"/>
    </source>
</evidence>
<protein>
    <recommendedName>
        <fullName evidence="16">Phospholipase A1</fullName>
        <ecNumber evidence="16">3.1.1.32</ecNumber>
        <ecNumber evidence="16">3.1.1.4</ecNumber>
    </recommendedName>
    <alternativeName>
        <fullName evidence="16">Phosphatidylcholine 1-acylhydrolase</fullName>
    </alternativeName>
</protein>
<keyword evidence="8 16" id="KW-0732">Signal</keyword>
<dbReference type="Gene3D" id="2.40.230.10">
    <property type="entry name" value="Phospholipase A1"/>
    <property type="match status" value="1"/>
</dbReference>
<gene>
    <name evidence="17" type="ORF">A2527_11495</name>
</gene>
<keyword evidence="14 16" id="KW-0998">Cell outer membrane</keyword>
<dbReference type="GO" id="GO:0004623">
    <property type="term" value="F:phospholipase A2 activity"/>
    <property type="evidence" value="ECO:0007669"/>
    <property type="project" value="UniProtKB-EC"/>
</dbReference>
<proteinExistence type="inferred from homology"/>
<dbReference type="PANTHER" id="PTHR40457:SF1">
    <property type="entry name" value="PHOSPHOLIPASE A1"/>
    <property type="match status" value="1"/>
</dbReference>
<dbReference type="AlphaFoldDB" id="A0A1F6G6K7"/>
<dbReference type="EMBL" id="MFNE01000046">
    <property type="protein sequence ID" value="OGG93739.1"/>
    <property type="molecule type" value="Genomic_DNA"/>
</dbReference>
<dbReference type="GO" id="GO:0009279">
    <property type="term" value="C:cell outer membrane"/>
    <property type="evidence" value="ECO:0007669"/>
    <property type="project" value="UniProtKB-SubCell"/>
</dbReference>